<comment type="similarity">
    <text evidence="2">Belongs to the phospholipase D family.</text>
</comment>
<accession>A0A6B8KAA6</accession>
<dbReference type="GO" id="GO:0004630">
    <property type="term" value="F:phospholipase D activity"/>
    <property type="evidence" value="ECO:0007669"/>
    <property type="project" value="UniProtKB-EC"/>
</dbReference>
<dbReference type="Proteomes" id="UP000309061">
    <property type="component" value="Chromosome"/>
</dbReference>
<evidence type="ECO:0000256" key="4">
    <source>
        <dbReference type="ARBA" id="ARBA00022801"/>
    </source>
</evidence>
<evidence type="ECO:0000256" key="6">
    <source>
        <dbReference type="ARBA" id="ARBA00023098"/>
    </source>
</evidence>
<evidence type="ECO:0000256" key="1">
    <source>
        <dbReference type="ARBA" id="ARBA00000798"/>
    </source>
</evidence>
<keyword evidence="4" id="KW-0378">Hydrolase</keyword>
<evidence type="ECO:0000256" key="2">
    <source>
        <dbReference type="ARBA" id="ARBA00008664"/>
    </source>
</evidence>
<keyword evidence="9" id="KW-1185">Reference proteome</keyword>
<dbReference type="KEGG" id="mhey:H2LOC_002610"/>
<dbReference type="GO" id="GO:0016891">
    <property type="term" value="F:RNA endonuclease activity producing 5'-phosphomonoesters, hydrolytic mechanism"/>
    <property type="evidence" value="ECO:0007669"/>
    <property type="project" value="TreeGrafter"/>
</dbReference>
<organism evidence="8 9">
    <name type="scientific">Methylocystis heyeri</name>
    <dbReference type="NCBI Taxonomy" id="391905"/>
    <lineage>
        <taxon>Bacteria</taxon>
        <taxon>Pseudomonadati</taxon>
        <taxon>Pseudomonadota</taxon>
        <taxon>Alphaproteobacteria</taxon>
        <taxon>Hyphomicrobiales</taxon>
        <taxon>Methylocystaceae</taxon>
        <taxon>Methylocystis</taxon>
    </lineage>
</organism>
<dbReference type="OrthoDB" id="9814092at2"/>
<evidence type="ECO:0000313" key="8">
    <source>
        <dbReference type="EMBL" id="QGM44667.1"/>
    </source>
</evidence>
<dbReference type="EC" id="3.1.4.4" evidence="3"/>
<dbReference type="InterPro" id="IPR051406">
    <property type="entry name" value="PLD_domain"/>
</dbReference>
<dbReference type="Pfam" id="PF13091">
    <property type="entry name" value="PLDc_2"/>
    <property type="match status" value="1"/>
</dbReference>
<dbReference type="PANTHER" id="PTHR43856:SF1">
    <property type="entry name" value="MITOCHONDRIAL CARDIOLIPIN HYDROLASE"/>
    <property type="match status" value="1"/>
</dbReference>
<sequence>MAPLQEERTFRGAGLRLFCSLFVLLSRPCFRSSEHWRGCSVSRRTCLYYAFTVFAATASAAVFAGEAEIHYAPVENLERIDLALLRSARKSIDIAAYTLTDRPVIEALIDARRRGVAVRLVLDPGQNHALELLRPLSGGVRMKPPGPYMHLKAYAIDRVALRSGSANLSASGLKKQDNDLIVLRDSPKAVAAFEARFDAIWTAADPWTASAGAPAPERGGAACAIKGNVNSRGERIYHLPNGRGYARVTMKGDGKRWFCSEAQAVAAGWRKAAR</sequence>
<dbReference type="InterPro" id="IPR025202">
    <property type="entry name" value="PLD-like_dom"/>
</dbReference>
<dbReference type="Gene3D" id="3.30.870.10">
    <property type="entry name" value="Endonuclease Chain A"/>
    <property type="match status" value="1"/>
</dbReference>
<dbReference type="EMBL" id="CP046052">
    <property type="protein sequence ID" value="QGM44667.1"/>
    <property type="molecule type" value="Genomic_DNA"/>
</dbReference>
<dbReference type="PANTHER" id="PTHR43856">
    <property type="entry name" value="CARDIOLIPIN HYDROLASE"/>
    <property type="match status" value="1"/>
</dbReference>
<dbReference type="AlphaFoldDB" id="A0A6B8KAA6"/>
<keyword evidence="6" id="KW-0443">Lipid metabolism</keyword>
<name>A0A6B8KAA6_9HYPH</name>
<protein>
    <recommendedName>
        <fullName evidence="3">phospholipase D</fullName>
        <ecNumber evidence="3">3.1.4.4</ecNumber>
    </recommendedName>
</protein>
<evidence type="ECO:0000256" key="5">
    <source>
        <dbReference type="ARBA" id="ARBA00022963"/>
    </source>
</evidence>
<feature type="domain" description="Phospholipase D-like" evidence="7">
    <location>
        <begin position="83"/>
        <end position="201"/>
    </location>
</feature>
<gene>
    <name evidence="8" type="ORF">H2LOC_002610</name>
</gene>
<dbReference type="GO" id="GO:0016042">
    <property type="term" value="P:lipid catabolic process"/>
    <property type="evidence" value="ECO:0007669"/>
    <property type="project" value="UniProtKB-KW"/>
</dbReference>
<dbReference type="CDD" id="cd09116">
    <property type="entry name" value="PLDc_Nuc_like"/>
    <property type="match status" value="1"/>
</dbReference>
<proteinExistence type="inferred from homology"/>
<evidence type="ECO:0000259" key="7">
    <source>
        <dbReference type="Pfam" id="PF13091"/>
    </source>
</evidence>
<evidence type="ECO:0000313" key="9">
    <source>
        <dbReference type="Proteomes" id="UP000309061"/>
    </source>
</evidence>
<keyword evidence="5" id="KW-0442">Lipid degradation</keyword>
<comment type="catalytic activity">
    <reaction evidence="1">
        <text>a 1,2-diacyl-sn-glycero-3-phosphocholine + H2O = a 1,2-diacyl-sn-glycero-3-phosphate + choline + H(+)</text>
        <dbReference type="Rhea" id="RHEA:14445"/>
        <dbReference type="ChEBI" id="CHEBI:15354"/>
        <dbReference type="ChEBI" id="CHEBI:15377"/>
        <dbReference type="ChEBI" id="CHEBI:15378"/>
        <dbReference type="ChEBI" id="CHEBI:57643"/>
        <dbReference type="ChEBI" id="CHEBI:58608"/>
        <dbReference type="EC" id="3.1.4.4"/>
    </reaction>
</comment>
<evidence type="ECO:0000256" key="3">
    <source>
        <dbReference type="ARBA" id="ARBA00012027"/>
    </source>
</evidence>
<reference evidence="8 9" key="1">
    <citation type="submission" date="2019-11" db="EMBL/GenBank/DDBJ databases">
        <title>The genome sequence of Methylocystis heyeri.</title>
        <authorList>
            <person name="Oshkin I.Y."/>
            <person name="Miroshnikov K."/>
            <person name="Dedysh S.N."/>
        </authorList>
    </citation>
    <scope>NUCLEOTIDE SEQUENCE [LARGE SCALE GENOMIC DNA]</scope>
    <source>
        <strain evidence="8 9">H2</strain>
    </source>
</reference>
<dbReference type="SUPFAM" id="SSF56024">
    <property type="entry name" value="Phospholipase D/nuclease"/>
    <property type="match status" value="1"/>
</dbReference>